<keyword evidence="8 13" id="KW-0798">TonB box</keyword>
<evidence type="ECO:0000313" key="17">
    <source>
        <dbReference type="Proteomes" id="UP000026682"/>
    </source>
</evidence>
<dbReference type="Pfam" id="PF07715">
    <property type="entry name" value="Plug"/>
    <property type="match status" value="1"/>
</dbReference>
<dbReference type="GO" id="GO:0009279">
    <property type="term" value="C:cell outer membrane"/>
    <property type="evidence" value="ECO:0007669"/>
    <property type="project" value="UniProtKB-SubCell"/>
</dbReference>
<keyword evidence="5" id="KW-0410">Iron transport</keyword>
<proteinExistence type="inferred from homology"/>
<gene>
    <name evidence="16" type="ORF">L497_1635</name>
</gene>
<evidence type="ECO:0000256" key="3">
    <source>
        <dbReference type="ARBA" id="ARBA00022448"/>
    </source>
</evidence>
<evidence type="ECO:0000256" key="2">
    <source>
        <dbReference type="ARBA" id="ARBA00009810"/>
    </source>
</evidence>
<dbReference type="InterPro" id="IPR039426">
    <property type="entry name" value="TonB-dep_rcpt-like"/>
</dbReference>
<dbReference type="InterPro" id="IPR010105">
    <property type="entry name" value="TonB_sidphr_rcpt"/>
</dbReference>
<feature type="signal peptide" evidence="14">
    <location>
        <begin position="1"/>
        <end position="20"/>
    </location>
</feature>
<evidence type="ECO:0000313" key="16">
    <source>
        <dbReference type="EMBL" id="KAK95264.1"/>
    </source>
</evidence>
<evidence type="ECO:0000256" key="12">
    <source>
        <dbReference type="PROSITE-ProRule" id="PRU01360"/>
    </source>
</evidence>
<evidence type="ECO:0000256" key="11">
    <source>
        <dbReference type="ARBA" id="ARBA00023237"/>
    </source>
</evidence>
<evidence type="ECO:0000256" key="14">
    <source>
        <dbReference type="SAM" id="SignalP"/>
    </source>
</evidence>
<dbReference type="STRING" id="35814.BBB42_11440"/>
<comment type="caution">
    <text evidence="16">The sequence shown here is derived from an EMBL/GenBank/DDBJ whole genome shotgun (WGS) entry which is preliminary data.</text>
</comment>
<dbReference type="Proteomes" id="UP000026682">
    <property type="component" value="Unassembled WGS sequence"/>
</dbReference>
<keyword evidence="7" id="KW-0408">Iron</keyword>
<dbReference type="NCBIfam" id="TIGR01783">
    <property type="entry name" value="TonB-siderophor"/>
    <property type="match status" value="1"/>
</dbReference>
<evidence type="ECO:0000256" key="5">
    <source>
        <dbReference type="ARBA" id="ARBA00022496"/>
    </source>
</evidence>
<dbReference type="Pfam" id="PF07660">
    <property type="entry name" value="STN"/>
    <property type="match status" value="1"/>
</dbReference>
<dbReference type="InterPro" id="IPR000531">
    <property type="entry name" value="Beta-barrel_TonB"/>
</dbReference>
<comment type="similarity">
    <text evidence="2 12 13">Belongs to the TonB-dependent receptor family.</text>
</comment>
<evidence type="ECO:0000256" key="1">
    <source>
        <dbReference type="ARBA" id="ARBA00004571"/>
    </source>
</evidence>
<accession>A0A158M6S3</accession>
<evidence type="ECO:0000256" key="7">
    <source>
        <dbReference type="ARBA" id="ARBA00023004"/>
    </source>
</evidence>
<dbReference type="InterPro" id="IPR037066">
    <property type="entry name" value="Plug_dom_sf"/>
</dbReference>
<keyword evidence="9 12" id="KW-0472">Membrane</keyword>
<dbReference type="EMBL" id="JFZZ01000061">
    <property type="protein sequence ID" value="KAK95264.1"/>
    <property type="molecule type" value="Genomic_DNA"/>
</dbReference>
<dbReference type="Gene3D" id="3.55.50.30">
    <property type="match status" value="1"/>
</dbReference>
<sequence>MAVALSLALASGLPAANAQATATQTQAARFTIPAGPLAPALRALASSANILLSFTEDQTRGKTTPGIQGSYTPDAALAALLAGSNLQAVQQDNGGYLLRALPSTTLPAVRVTGIIADDANTEGSGSYAATSATIGKIPVALREIPASVSVLTRQRMDDQNVTTIQQGLRYVTGVESIDYGDGTAYFRARGNQMGIEFDGVSIMNGLQYQQQFDMAMYDRVEVMRGPAGVTDDAIGQPGGTVNLVRKRPMDEFHLSGETQVGTFGSVRQMFDVTGPLNNEGTLRGRAVMAGNNSLQSTDDTRNKNGMLYAALDYDVSPQTTLSLSAGYQVTSIKGLDYGAPGVVNASGTALIGGLSGSPSENYSPDWNRSHVAIKEVNANLTHRFDNGWNWDTTTFYRSGSLSAKYAYSSPGATQQGLSEFGDQRQSSETEWFGFDSHVSGPLQAFGRTHTFTAGVNYSQMHSTQKYGFESVYGPYAGGAFSLYDPNAVPEVSVPFTSGNKDRLQQYSIYTQARLKLADPLTLVLGAREAFLDERSQPILPTTGDWETVAKVNHRFLPSAGFVWDVTPATTAYASFSRFMSAQTSTTYTGAMLPPRTGEQYEVGVKNSFFDNRLSTTVALFRINDNNRAVEDPNHPIGSIPGGKARNQGVEFEVAGQPTPNWNVYAGYTYLNVKFDNDAPDLTDGTDPKHLFKLWTNYRISEGALRDVTVGGGMLTQSSTYRGVTQGGYAIFNAQVGWRINPHIDVSLQLNNIFDRSYYIRPPSTFFSVYGDGRNAMLTLRYRM</sequence>
<dbReference type="Pfam" id="PF00593">
    <property type="entry name" value="TonB_dep_Rec_b-barrel"/>
    <property type="match status" value="1"/>
</dbReference>
<dbReference type="SMART" id="SM00965">
    <property type="entry name" value="STN"/>
    <property type="match status" value="1"/>
</dbReference>
<evidence type="ECO:0000256" key="13">
    <source>
        <dbReference type="RuleBase" id="RU003357"/>
    </source>
</evidence>
<protein>
    <submittedName>
        <fullName evidence="16">TonB-dependent siderophore receptor</fullName>
    </submittedName>
</protein>
<evidence type="ECO:0000256" key="6">
    <source>
        <dbReference type="ARBA" id="ARBA00022692"/>
    </source>
</evidence>
<dbReference type="InterPro" id="IPR036942">
    <property type="entry name" value="Beta-barrel_TonB_sf"/>
</dbReference>
<dbReference type="GO" id="GO:0038023">
    <property type="term" value="F:signaling receptor activity"/>
    <property type="evidence" value="ECO:0007669"/>
    <property type="project" value="InterPro"/>
</dbReference>
<keyword evidence="4 12" id="KW-1134">Transmembrane beta strand</keyword>
<evidence type="ECO:0000256" key="9">
    <source>
        <dbReference type="ARBA" id="ARBA00023136"/>
    </source>
</evidence>
<keyword evidence="5" id="KW-0406">Ion transport</keyword>
<feature type="domain" description="Secretin/TonB short N-terminal" evidence="15">
    <location>
        <begin position="50"/>
        <end position="101"/>
    </location>
</feature>
<keyword evidence="10 16" id="KW-0675">Receptor</keyword>
<evidence type="ECO:0000256" key="10">
    <source>
        <dbReference type="ARBA" id="ARBA00023170"/>
    </source>
</evidence>
<keyword evidence="6 12" id="KW-0812">Transmembrane</keyword>
<dbReference type="GO" id="GO:0015344">
    <property type="term" value="F:siderophore uptake transmembrane transporter activity"/>
    <property type="evidence" value="ECO:0007669"/>
    <property type="project" value="TreeGrafter"/>
</dbReference>
<keyword evidence="3 12" id="KW-0813">Transport</keyword>
<evidence type="ECO:0000259" key="15">
    <source>
        <dbReference type="SMART" id="SM00965"/>
    </source>
</evidence>
<dbReference type="GO" id="GO:0015891">
    <property type="term" value="P:siderophore transport"/>
    <property type="evidence" value="ECO:0007669"/>
    <property type="project" value="InterPro"/>
</dbReference>
<dbReference type="InterPro" id="IPR012910">
    <property type="entry name" value="Plug_dom"/>
</dbReference>
<name>A0A158M6S3_9BORD</name>
<organism evidence="16 17">
    <name type="scientific">Bordetella holmesii CDC-H585-BH</name>
    <dbReference type="NCBI Taxonomy" id="1331206"/>
    <lineage>
        <taxon>Bacteria</taxon>
        <taxon>Pseudomonadati</taxon>
        <taxon>Pseudomonadota</taxon>
        <taxon>Betaproteobacteria</taxon>
        <taxon>Burkholderiales</taxon>
        <taxon>Alcaligenaceae</taxon>
        <taxon>Bordetella</taxon>
    </lineage>
</organism>
<dbReference type="CDD" id="cd01347">
    <property type="entry name" value="ligand_gated_channel"/>
    <property type="match status" value="1"/>
</dbReference>
<evidence type="ECO:0000256" key="4">
    <source>
        <dbReference type="ARBA" id="ARBA00022452"/>
    </source>
</evidence>
<dbReference type="PANTHER" id="PTHR32552:SF74">
    <property type="entry name" value="HYDROXAMATE SIDEROPHORE RECEPTOR FHUE"/>
    <property type="match status" value="1"/>
</dbReference>
<dbReference type="SUPFAM" id="SSF56935">
    <property type="entry name" value="Porins"/>
    <property type="match status" value="1"/>
</dbReference>
<keyword evidence="14" id="KW-0732">Signal</keyword>
<evidence type="ECO:0000256" key="8">
    <source>
        <dbReference type="ARBA" id="ARBA00023077"/>
    </source>
</evidence>
<dbReference type="PATRIC" id="fig|1331206.3.peg.1632"/>
<dbReference type="AlphaFoldDB" id="A0A158M6S3"/>
<reference evidence="16 17" key="1">
    <citation type="submission" date="2014-03" db="EMBL/GenBank/DDBJ databases">
        <title>Genome sequence of Bordetella holmseii.</title>
        <authorList>
            <person name="Harvill E."/>
            <person name="Goodfield L.L."/>
            <person name="Ivanov Y."/>
            <person name="Meyer J.A."/>
            <person name="Newth C."/>
            <person name="Cassiday P."/>
            <person name="Tondella M.L."/>
            <person name="Liao P."/>
            <person name="Zimmerman J."/>
            <person name="Meert K."/>
            <person name="Wessel D."/>
            <person name="Berger J."/>
            <person name="Dean J.M."/>
            <person name="Holubkov R."/>
            <person name="Burr J."/>
            <person name="Liu T."/>
            <person name="Brinkac L.M."/>
            <person name="Sanka R."/>
            <person name="Kim M."/>
            <person name="Losada L."/>
        </authorList>
    </citation>
    <scope>NUCLEOTIDE SEQUENCE [LARGE SCALE GENOMIC DNA]</scope>
    <source>
        <strain evidence="16 17">CDC-H585-BH</strain>
    </source>
</reference>
<dbReference type="Gene3D" id="2.170.130.10">
    <property type="entry name" value="TonB-dependent receptor, plug domain"/>
    <property type="match status" value="1"/>
</dbReference>
<keyword evidence="11 12" id="KW-0998">Cell outer membrane</keyword>
<dbReference type="PROSITE" id="PS52016">
    <property type="entry name" value="TONB_DEPENDENT_REC_3"/>
    <property type="match status" value="1"/>
</dbReference>
<comment type="subcellular location">
    <subcellularLocation>
        <location evidence="1 12">Cell outer membrane</location>
        <topology evidence="1 12">Multi-pass membrane protein</topology>
    </subcellularLocation>
</comment>
<feature type="chain" id="PRO_5007628585" evidence="14">
    <location>
        <begin position="21"/>
        <end position="783"/>
    </location>
</feature>
<dbReference type="InterPro" id="IPR011662">
    <property type="entry name" value="Secretin/TonB_short_N"/>
</dbReference>
<dbReference type="PANTHER" id="PTHR32552">
    <property type="entry name" value="FERRICHROME IRON RECEPTOR-RELATED"/>
    <property type="match status" value="1"/>
</dbReference>
<dbReference type="Gene3D" id="2.40.170.20">
    <property type="entry name" value="TonB-dependent receptor, beta-barrel domain"/>
    <property type="match status" value="1"/>
</dbReference>